<evidence type="ECO:0000256" key="4">
    <source>
        <dbReference type="ARBA" id="ARBA00012564"/>
    </source>
</evidence>
<dbReference type="CDD" id="cd09600">
    <property type="entry name" value="M1_APN"/>
    <property type="match status" value="1"/>
</dbReference>
<dbReference type="InterPro" id="IPR027268">
    <property type="entry name" value="Peptidase_M4/M1_CTD_sf"/>
</dbReference>
<dbReference type="MEROPS" id="M01.005"/>
<dbReference type="InterPro" id="IPR001930">
    <property type="entry name" value="Peptidase_M1"/>
</dbReference>
<dbReference type="InterPro" id="IPR037144">
    <property type="entry name" value="Peptidase_M1_pepN_C_sf"/>
</dbReference>
<keyword evidence="11" id="KW-0482">Metalloprotease</keyword>
<dbReference type="GO" id="GO:0016285">
    <property type="term" value="F:alanyl aminopeptidase activity"/>
    <property type="evidence" value="ECO:0007669"/>
    <property type="project" value="UniProtKB-EC"/>
</dbReference>
<dbReference type="InterPro" id="IPR042097">
    <property type="entry name" value="Aminopeptidase_N-like_N_sf"/>
</dbReference>
<dbReference type="GO" id="GO:0006508">
    <property type="term" value="P:proteolysis"/>
    <property type="evidence" value="ECO:0007669"/>
    <property type="project" value="UniProtKB-KW"/>
</dbReference>
<evidence type="ECO:0000259" key="14">
    <source>
        <dbReference type="Pfam" id="PF01433"/>
    </source>
</evidence>
<dbReference type="AlphaFoldDB" id="A0A0A2C5B6"/>
<reference evidence="19" key="1">
    <citation type="journal article" date="2014" name="Sci. Data">
        <title>Genomes of diverse isolates of the marine cyanobacterium Prochlorococcus.</title>
        <authorList>
            <person name="Biller S."/>
            <person name="Berube P."/>
            <person name="Thompson J."/>
            <person name="Kelly L."/>
            <person name="Roggensack S."/>
            <person name="Awad L."/>
            <person name="Roache-Johnson K."/>
            <person name="Ding H."/>
            <person name="Giovannoni S.J."/>
            <person name="Moore L.R."/>
            <person name="Chisholm S.W."/>
        </authorList>
    </citation>
    <scope>NUCLEOTIDE SEQUENCE [LARGE SCALE GENOMIC DNA]</scope>
    <source>
        <strain evidence="19">PAC1</strain>
    </source>
</reference>
<evidence type="ECO:0000256" key="7">
    <source>
        <dbReference type="ARBA" id="ARBA00022670"/>
    </source>
</evidence>
<dbReference type="EMBL" id="JNAX01000014">
    <property type="protein sequence ID" value="KGG20045.1"/>
    <property type="molecule type" value="Genomic_DNA"/>
</dbReference>
<dbReference type="NCBIfam" id="TIGR02414">
    <property type="entry name" value="pepN_proteo"/>
    <property type="match status" value="1"/>
</dbReference>
<evidence type="ECO:0000313" key="18">
    <source>
        <dbReference type="EMBL" id="KGG20045.1"/>
    </source>
</evidence>
<protein>
    <recommendedName>
        <fullName evidence="5">Aminopeptidase N</fullName>
        <ecNumber evidence="4">3.4.11.2</ecNumber>
    </recommendedName>
    <alternativeName>
        <fullName evidence="12">Alanine aminopeptidase</fullName>
    </alternativeName>
    <alternativeName>
        <fullName evidence="13">Lysyl aminopeptidase</fullName>
    </alternativeName>
</protein>
<dbReference type="RefSeq" id="WP_036906593.1">
    <property type="nucleotide sequence ID" value="NZ_CP138967.1"/>
</dbReference>
<dbReference type="InterPro" id="IPR038438">
    <property type="entry name" value="PepN_Ig-like_sf"/>
</dbReference>
<dbReference type="Pfam" id="PF17432">
    <property type="entry name" value="DUF3458_C"/>
    <property type="match status" value="1"/>
</dbReference>
<accession>A0A0A2C5B6</accession>
<evidence type="ECO:0000256" key="8">
    <source>
        <dbReference type="ARBA" id="ARBA00022723"/>
    </source>
</evidence>
<dbReference type="Gene3D" id="2.60.40.1730">
    <property type="entry name" value="tricorn interacting facor f3 domain"/>
    <property type="match status" value="1"/>
</dbReference>
<gene>
    <name evidence="18" type="ORF">EV03_1509</name>
</gene>
<keyword evidence="8" id="KW-0479">Metal-binding</keyword>
<feature type="domain" description="Peptidase M1 alanyl aminopeptidase Ig-like fold" evidence="15">
    <location>
        <begin position="455"/>
        <end position="552"/>
    </location>
</feature>
<evidence type="ECO:0000256" key="2">
    <source>
        <dbReference type="ARBA" id="ARBA00001947"/>
    </source>
</evidence>
<evidence type="ECO:0000256" key="10">
    <source>
        <dbReference type="ARBA" id="ARBA00022833"/>
    </source>
</evidence>
<name>A0A0A2C5B6_PROMR</name>
<evidence type="ECO:0000259" key="16">
    <source>
        <dbReference type="Pfam" id="PF17432"/>
    </source>
</evidence>
<evidence type="ECO:0000256" key="6">
    <source>
        <dbReference type="ARBA" id="ARBA00022438"/>
    </source>
</evidence>
<evidence type="ECO:0000256" key="12">
    <source>
        <dbReference type="ARBA" id="ARBA00029811"/>
    </source>
</evidence>
<dbReference type="Pfam" id="PF17900">
    <property type="entry name" value="Peptidase_M1_N"/>
    <property type="match status" value="1"/>
</dbReference>
<comment type="similarity">
    <text evidence="3">Belongs to the peptidase M1 family.</text>
</comment>
<dbReference type="InterPro" id="IPR012779">
    <property type="entry name" value="Peptidase_M1_pepN"/>
</dbReference>
<dbReference type="Gene3D" id="1.25.50.10">
    <property type="entry name" value="Peptidase M1, alanyl aminopeptidase, C-terminal domain"/>
    <property type="match status" value="1"/>
</dbReference>
<evidence type="ECO:0000256" key="13">
    <source>
        <dbReference type="ARBA" id="ARBA00031533"/>
    </source>
</evidence>
<keyword evidence="9 18" id="KW-0378">Hydrolase</keyword>
<dbReference type="PANTHER" id="PTHR46322">
    <property type="entry name" value="PUROMYCIN-SENSITIVE AMINOPEPTIDASE"/>
    <property type="match status" value="1"/>
</dbReference>
<dbReference type="InterPro" id="IPR014782">
    <property type="entry name" value="Peptidase_M1_dom"/>
</dbReference>
<dbReference type="InterPro" id="IPR045357">
    <property type="entry name" value="Aminopeptidase_N-like_N"/>
</dbReference>
<evidence type="ECO:0000256" key="1">
    <source>
        <dbReference type="ARBA" id="ARBA00000098"/>
    </source>
</evidence>
<dbReference type="GO" id="GO:0008270">
    <property type="term" value="F:zinc ion binding"/>
    <property type="evidence" value="ECO:0007669"/>
    <property type="project" value="InterPro"/>
</dbReference>
<proteinExistence type="inferred from homology"/>
<feature type="domain" description="Peptidase M1 membrane alanine aminopeptidase" evidence="14">
    <location>
        <begin position="230"/>
        <end position="432"/>
    </location>
</feature>
<comment type="caution">
    <text evidence="18">The sequence shown here is derived from an EMBL/GenBank/DDBJ whole genome shotgun (WGS) entry which is preliminary data.</text>
</comment>
<dbReference type="EC" id="3.4.11.2" evidence="4"/>
<keyword evidence="6 18" id="KW-0031">Aminopeptidase</keyword>
<dbReference type="Gene3D" id="1.10.390.10">
    <property type="entry name" value="Neutral Protease Domain 2"/>
    <property type="match status" value="1"/>
</dbReference>
<comment type="catalytic activity">
    <reaction evidence="1">
        <text>Release of an N-terminal amino acid, Xaa-|-Yaa- from a peptide, amide or arylamide. Xaa is preferably Ala, but may be most amino acids including Pro (slow action). When a terminal hydrophobic residue is followed by a prolyl residue, the two may be released as an intact Xaa-Pro dipeptide.</text>
        <dbReference type="EC" id="3.4.11.2"/>
    </reaction>
</comment>
<evidence type="ECO:0000259" key="17">
    <source>
        <dbReference type="Pfam" id="PF17900"/>
    </source>
</evidence>
<feature type="domain" description="Peptidase M1 alanyl aminopeptidase C-terminal" evidence="16">
    <location>
        <begin position="557"/>
        <end position="872"/>
    </location>
</feature>
<evidence type="ECO:0000256" key="5">
    <source>
        <dbReference type="ARBA" id="ARBA00015611"/>
    </source>
</evidence>
<dbReference type="GO" id="GO:0008237">
    <property type="term" value="F:metallopeptidase activity"/>
    <property type="evidence" value="ECO:0007669"/>
    <property type="project" value="UniProtKB-KW"/>
</dbReference>
<comment type="cofactor">
    <cofactor evidence="2">
        <name>Zn(2+)</name>
        <dbReference type="ChEBI" id="CHEBI:29105"/>
    </cofactor>
</comment>
<dbReference type="SUPFAM" id="SSF63737">
    <property type="entry name" value="Leukotriene A4 hydrolase N-terminal domain"/>
    <property type="match status" value="1"/>
</dbReference>
<dbReference type="InterPro" id="IPR024601">
    <property type="entry name" value="Peptidase_M1_pepN_C"/>
</dbReference>
<evidence type="ECO:0000256" key="3">
    <source>
        <dbReference type="ARBA" id="ARBA00010136"/>
    </source>
</evidence>
<dbReference type="Pfam" id="PF11940">
    <property type="entry name" value="DUF3458"/>
    <property type="match status" value="1"/>
</dbReference>
<dbReference type="SUPFAM" id="SSF55486">
    <property type="entry name" value="Metalloproteases ('zincins'), catalytic domain"/>
    <property type="match status" value="1"/>
</dbReference>
<dbReference type="PRINTS" id="PR00756">
    <property type="entry name" value="ALADIPTASE"/>
</dbReference>
<dbReference type="Gene3D" id="2.60.40.1840">
    <property type="match status" value="1"/>
</dbReference>
<dbReference type="FunFam" id="3.30.2010.30:FF:000002">
    <property type="entry name" value="Putative aminopeptidase N"/>
    <property type="match status" value="1"/>
</dbReference>
<organism evidence="18 19">
    <name type="scientific">Prochlorococcus marinus str. PAC1</name>
    <dbReference type="NCBI Taxonomy" id="59924"/>
    <lineage>
        <taxon>Bacteria</taxon>
        <taxon>Bacillati</taxon>
        <taxon>Cyanobacteriota</taxon>
        <taxon>Cyanophyceae</taxon>
        <taxon>Synechococcales</taxon>
        <taxon>Prochlorococcaceae</taxon>
        <taxon>Prochlorococcus</taxon>
    </lineage>
</organism>
<dbReference type="InterPro" id="IPR035414">
    <property type="entry name" value="Peptidase_M1_pepN_Ig-like"/>
</dbReference>
<dbReference type="Proteomes" id="UP000030392">
    <property type="component" value="Unassembled WGS sequence"/>
</dbReference>
<dbReference type="PANTHER" id="PTHR46322:SF1">
    <property type="entry name" value="PUROMYCIN-SENSITIVE AMINOPEPTIDASE"/>
    <property type="match status" value="1"/>
</dbReference>
<evidence type="ECO:0000313" key="19">
    <source>
        <dbReference type="Proteomes" id="UP000030392"/>
    </source>
</evidence>
<keyword evidence="7" id="KW-0645">Protease</keyword>
<evidence type="ECO:0000259" key="15">
    <source>
        <dbReference type="Pfam" id="PF11940"/>
    </source>
</evidence>
<dbReference type="Gene3D" id="3.30.2010.30">
    <property type="match status" value="1"/>
</dbReference>
<sequence length="873" mass="100809">MLTQKSIKLSDYVEYPFLIPSIYLDFDIGTDYVIVQSSMTIKQKKKESSKLVLKGNQIKLLSISINGKELKFPEYSISDEFLIINSPPISEFELKIRSQIDPFRNTSLEGLYLSSGMLTTQCEAEGFRRICFHPDRPDVLSRYTVRIEADRSLYPILLSNGNEKYSGNLNSNNLRHEFIWEDPFPKPCYLFALVAGKLNSVSDTYITNTGRLIDIRIYVEKGDEKYTKHAVNSLKKAMKWDEDNYGLEYDLDEYKIVAVRHFNMGAMENKGLNIFNSKLVLADSKTATDDELERIESVIAHEYFHNWTGNRITCRDWFQLSLKEGLTVFRDQSFTSDLHSKGLKRIEDVSFLRNFQFAEDNGPTSHAVKPKEYVAIDNFYTTTIYEKGAELIRMLELLLGKEKFFRGINLYIKTFDGSAATTEDFINSLIKGAYLEEKNCPFDLDKFLNWYYKSGTPKVYINQSWDSRNSILNVSFEQKIDSDKTNENTEMVIPILYSCYSREKGANPLAENNLFVLDKNKKYLKINTLPGEKEAPVLSLFRCFSSPVVWESDLLIDDYLFLFLNDNDYFSRWDSGQYLMREILKARLCNKNNFSLEYKFINAIKQTIKSLEINDPFFLATLITIPGFAELEPLFDKVDPIRIYRESIDFQVLIGNEILQELRVIAKNLFGKIDHEWPMGKGERKLLGTIWFYLSLAGDRNVQKNCVESISHSSMTISRAALGALKPLDNTLTEEASNLFYNLWKENPVVLDSWFAYEASRPHKRGINVIEKLLSHPKFDWKAPNAIRAVLGGFSKNIDLFHSLDGQGYLFMADKLIEVDKINPITASRMVKVFSKWKTYIDKNKEGMYESLLKLNKANISSNTREVVELILN</sequence>
<feature type="domain" description="Aminopeptidase N-like N-terminal" evidence="17">
    <location>
        <begin position="20"/>
        <end position="190"/>
    </location>
</feature>
<keyword evidence="10" id="KW-0862">Zinc</keyword>
<dbReference type="Pfam" id="PF01433">
    <property type="entry name" value="Peptidase_M1"/>
    <property type="match status" value="1"/>
</dbReference>
<evidence type="ECO:0000256" key="9">
    <source>
        <dbReference type="ARBA" id="ARBA00022801"/>
    </source>
</evidence>
<evidence type="ECO:0000256" key="11">
    <source>
        <dbReference type="ARBA" id="ARBA00023049"/>
    </source>
</evidence>